<protein>
    <submittedName>
        <fullName evidence="1">Uncharacterized protein</fullName>
    </submittedName>
</protein>
<gene>
    <name evidence="1" type="ORF">GGI59_006525</name>
</gene>
<proteinExistence type="predicted"/>
<reference evidence="1 2" key="1">
    <citation type="submission" date="2020-08" db="EMBL/GenBank/DDBJ databases">
        <title>Genomic Encyclopedia of Type Strains, Phase IV (KMG-V): Genome sequencing to study the core and pangenomes of soil and plant-associated prokaryotes.</title>
        <authorList>
            <person name="Whitman W."/>
        </authorList>
    </citation>
    <scope>NUCLEOTIDE SEQUENCE [LARGE SCALE GENOMIC DNA]</scope>
    <source>
        <strain evidence="1 2">SEMIA 4034</strain>
    </source>
</reference>
<dbReference type="AlphaFoldDB" id="A0A7W8XL94"/>
<evidence type="ECO:0000313" key="1">
    <source>
        <dbReference type="EMBL" id="MBB5564814.1"/>
    </source>
</evidence>
<organism evidence="1 2">
    <name type="scientific">Rhizobium lentis</name>
    <dbReference type="NCBI Taxonomy" id="1138194"/>
    <lineage>
        <taxon>Bacteria</taxon>
        <taxon>Pseudomonadati</taxon>
        <taxon>Pseudomonadota</taxon>
        <taxon>Alphaproteobacteria</taxon>
        <taxon>Hyphomicrobiales</taxon>
        <taxon>Rhizobiaceae</taxon>
        <taxon>Rhizobium/Agrobacterium group</taxon>
        <taxon>Rhizobium</taxon>
    </lineage>
</organism>
<dbReference type="EMBL" id="JACHBC010000033">
    <property type="protein sequence ID" value="MBB5564814.1"/>
    <property type="molecule type" value="Genomic_DNA"/>
</dbReference>
<sequence length="60" mass="6497">MGRRGNGGRQGYRQEAQRYSLAIAGFATELTPRSVVLGLDPRTHAGLAERGHGFQAQSLE</sequence>
<accession>A0A7W8XL94</accession>
<comment type="caution">
    <text evidence="1">The sequence shown here is derived from an EMBL/GenBank/DDBJ whole genome shotgun (WGS) entry which is preliminary data.</text>
</comment>
<dbReference type="Proteomes" id="UP000528824">
    <property type="component" value="Unassembled WGS sequence"/>
</dbReference>
<evidence type="ECO:0000313" key="2">
    <source>
        <dbReference type="Proteomes" id="UP000528824"/>
    </source>
</evidence>
<keyword evidence="2" id="KW-1185">Reference proteome</keyword>
<name>A0A7W8XL94_9HYPH</name>